<evidence type="ECO:0008006" key="4">
    <source>
        <dbReference type="Google" id="ProtNLM"/>
    </source>
</evidence>
<feature type="signal peptide" evidence="1">
    <location>
        <begin position="1"/>
        <end position="18"/>
    </location>
</feature>
<gene>
    <name evidence="2" type="ORF">GCM10007391_14740</name>
</gene>
<protein>
    <recommendedName>
        <fullName evidence="4">Peptidylprolyl isomerase</fullName>
    </recommendedName>
</protein>
<dbReference type="AlphaFoldDB" id="A0A918MY97"/>
<evidence type="ECO:0000313" key="2">
    <source>
        <dbReference type="EMBL" id="GGW82685.1"/>
    </source>
</evidence>
<name>A0A918MY97_9ALTE</name>
<sequence>MRVVLALLMGLMTWTASAQQQVVATLFGDPVYVEDISPSEKQLSQLARLNSASKNMALAQFRHRALADKVIQRVLDDYADKRGIKVDQALVAKFKARFAASLNSPSMTESEQRTADEIATKQVLHWQIDKALYQEFGGTVVFQQSNPQMPAGAYEILLKQYQQQGAFMITDPRYQAVFWEAIEPPYPFELAPDKIDFSQPWWLN</sequence>
<dbReference type="SUPFAM" id="SSF109998">
    <property type="entry name" value="Triger factor/SurA peptide-binding domain-like"/>
    <property type="match status" value="1"/>
</dbReference>
<dbReference type="EMBL" id="BMXP01000003">
    <property type="protein sequence ID" value="GGW82685.1"/>
    <property type="molecule type" value="Genomic_DNA"/>
</dbReference>
<reference evidence="2" key="1">
    <citation type="journal article" date="2014" name="Int. J. Syst. Evol. Microbiol.">
        <title>Complete genome sequence of Corynebacterium casei LMG S-19264T (=DSM 44701T), isolated from a smear-ripened cheese.</title>
        <authorList>
            <consortium name="US DOE Joint Genome Institute (JGI-PGF)"/>
            <person name="Walter F."/>
            <person name="Albersmeier A."/>
            <person name="Kalinowski J."/>
            <person name="Ruckert C."/>
        </authorList>
    </citation>
    <scope>NUCLEOTIDE SEQUENCE</scope>
    <source>
        <strain evidence="2">KCTC 22164</strain>
    </source>
</reference>
<accession>A0A918MY97</accession>
<dbReference type="Proteomes" id="UP000631300">
    <property type="component" value="Unassembled WGS sequence"/>
</dbReference>
<keyword evidence="1" id="KW-0732">Signal</keyword>
<feature type="chain" id="PRO_5036995740" description="Peptidylprolyl isomerase" evidence="1">
    <location>
        <begin position="19"/>
        <end position="204"/>
    </location>
</feature>
<organism evidence="2 3">
    <name type="scientific">Alteromonas halophila</name>
    <dbReference type="NCBI Taxonomy" id="516698"/>
    <lineage>
        <taxon>Bacteria</taxon>
        <taxon>Pseudomonadati</taxon>
        <taxon>Pseudomonadota</taxon>
        <taxon>Gammaproteobacteria</taxon>
        <taxon>Alteromonadales</taxon>
        <taxon>Alteromonadaceae</taxon>
        <taxon>Alteromonas/Salinimonas group</taxon>
        <taxon>Alteromonas</taxon>
    </lineage>
</organism>
<dbReference type="InterPro" id="IPR027304">
    <property type="entry name" value="Trigger_fact/SurA_dom_sf"/>
</dbReference>
<proteinExistence type="predicted"/>
<reference evidence="2" key="2">
    <citation type="submission" date="2020-09" db="EMBL/GenBank/DDBJ databases">
        <authorList>
            <person name="Sun Q."/>
            <person name="Kim S."/>
        </authorList>
    </citation>
    <scope>NUCLEOTIDE SEQUENCE</scope>
    <source>
        <strain evidence="2">KCTC 22164</strain>
    </source>
</reference>
<keyword evidence="3" id="KW-1185">Reference proteome</keyword>
<evidence type="ECO:0000256" key="1">
    <source>
        <dbReference type="SAM" id="SignalP"/>
    </source>
</evidence>
<evidence type="ECO:0000313" key="3">
    <source>
        <dbReference type="Proteomes" id="UP000631300"/>
    </source>
</evidence>
<comment type="caution">
    <text evidence="2">The sequence shown here is derived from an EMBL/GenBank/DDBJ whole genome shotgun (WGS) entry which is preliminary data.</text>
</comment>